<sequence>MLLAPTFSGPIVLPVSPPVITVISPHRHPRLRYVLGVIGADLGYAFRFPNDRSVFGTPTPRFAIYYGGDGGGHRLPQHPFLSGQPFAPAAAAVDAHDGLPAFCMTPQGSDLLACIFFALSRYEEYQPFDADTHDRFPGAASHAARHGYLQRPVVREWTAAIGRQLKQWFPDLPPPRVHPPELRLTYDIDLLWAYRYRGWRGTAHIGKDLLTGHPRRALRRLAATDLNDPYNTLPQLERLHRQHGLQATYFWLLTDGTDRHDINPYPIPAAQRALMRSLDPASQQGIHPGYRSNTEGDLVGTERTRMERILDRPVHHSRQHFLRLRFPTTYRTLLQHGITDDHSMGYADRVGWRAGTNLPYPWYDLEREQETKLTVHPFVAMDVTLKNYLQLSGADAGAMVRELQEGVTPYGGPFALLWHNSSFAEDFGWAGWWNMYRDLASTLVERQQVTDTGLAGDVESLG</sequence>
<accession>A0ABM9B4Q1</accession>
<dbReference type="InterPro" id="IPR054297">
    <property type="entry name" value="DUF7033"/>
</dbReference>
<name>A0ABM9B4Q1_9BACT</name>
<dbReference type="Pfam" id="PF23019">
    <property type="entry name" value="DUF7033"/>
    <property type="match status" value="1"/>
</dbReference>
<dbReference type="CDD" id="cd10931">
    <property type="entry name" value="CE4_u7"/>
    <property type="match status" value="1"/>
</dbReference>
<organism evidence="2 3">
    <name type="scientific">Neolewinella maritima</name>
    <dbReference type="NCBI Taxonomy" id="1383882"/>
    <lineage>
        <taxon>Bacteria</taxon>
        <taxon>Pseudomonadati</taxon>
        <taxon>Bacteroidota</taxon>
        <taxon>Saprospiria</taxon>
        <taxon>Saprospirales</taxon>
        <taxon>Lewinellaceae</taxon>
        <taxon>Neolewinella</taxon>
    </lineage>
</organism>
<comment type="caution">
    <text evidence="2">The sequence shown here is derived from an EMBL/GenBank/DDBJ whole genome shotgun (WGS) entry which is preliminary data.</text>
</comment>
<gene>
    <name evidence="2" type="ORF">LEM8419_03073</name>
</gene>
<reference evidence="2" key="1">
    <citation type="submission" date="2021-12" db="EMBL/GenBank/DDBJ databases">
        <authorList>
            <person name="Rodrigo-Torres L."/>
            <person name="Arahal R. D."/>
            <person name="Lucena T."/>
        </authorList>
    </citation>
    <scope>NUCLEOTIDE SEQUENCE</scope>
    <source>
        <strain evidence="2">CECT 8419</strain>
    </source>
</reference>
<evidence type="ECO:0000313" key="3">
    <source>
        <dbReference type="Proteomes" id="UP000837803"/>
    </source>
</evidence>
<proteinExistence type="predicted"/>
<dbReference type="Proteomes" id="UP000837803">
    <property type="component" value="Unassembled WGS sequence"/>
</dbReference>
<feature type="domain" description="DUF7033" evidence="1">
    <location>
        <begin position="109"/>
        <end position="196"/>
    </location>
</feature>
<keyword evidence="3" id="KW-1185">Reference proteome</keyword>
<dbReference type="EMBL" id="CAKLPZ010000004">
    <property type="protein sequence ID" value="CAH1002156.1"/>
    <property type="molecule type" value="Genomic_DNA"/>
</dbReference>
<protein>
    <recommendedName>
        <fullName evidence="1">DUF7033 domain-containing protein</fullName>
    </recommendedName>
</protein>
<dbReference type="Gene3D" id="3.20.20.370">
    <property type="entry name" value="Glycoside hydrolase/deacetylase"/>
    <property type="match status" value="1"/>
</dbReference>
<evidence type="ECO:0000259" key="1">
    <source>
        <dbReference type="Pfam" id="PF23019"/>
    </source>
</evidence>
<evidence type="ECO:0000313" key="2">
    <source>
        <dbReference type="EMBL" id="CAH1002156.1"/>
    </source>
</evidence>